<keyword evidence="1" id="KW-0812">Transmembrane</keyword>
<keyword evidence="1" id="KW-1133">Transmembrane helix</keyword>
<organism evidence="2 3">
    <name type="scientific">Apiospora marii</name>
    <dbReference type="NCBI Taxonomy" id="335849"/>
    <lineage>
        <taxon>Eukaryota</taxon>
        <taxon>Fungi</taxon>
        <taxon>Dikarya</taxon>
        <taxon>Ascomycota</taxon>
        <taxon>Pezizomycotina</taxon>
        <taxon>Sordariomycetes</taxon>
        <taxon>Xylariomycetidae</taxon>
        <taxon>Amphisphaeriales</taxon>
        <taxon>Apiosporaceae</taxon>
        <taxon>Apiospora</taxon>
    </lineage>
</organism>
<feature type="transmembrane region" description="Helical" evidence="1">
    <location>
        <begin position="96"/>
        <end position="120"/>
    </location>
</feature>
<dbReference type="EMBL" id="JAQQWI010000022">
    <property type="protein sequence ID" value="KAK7996054.1"/>
    <property type="molecule type" value="Genomic_DNA"/>
</dbReference>
<feature type="transmembrane region" description="Helical" evidence="1">
    <location>
        <begin position="63"/>
        <end position="84"/>
    </location>
</feature>
<evidence type="ECO:0000256" key="1">
    <source>
        <dbReference type="SAM" id="Phobius"/>
    </source>
</evidence>
<comment type="caution">
    <text evidence="2">The sequence shown here is derived from an EMBL/GenBank/DDBJ whole genome shotgun (WGS) entry which is preliminary data.</text>
</comment>
<dbReference type="Proteomes" id="UP001396898">
    <property type="component" value="Unassembled WGS sequence"/>
</dbReference>
<name>A0ABR1R1V5_9PEZI</name>
<proteinExistence type="predicted"/>
<feature type="transmembrane region" description="Helical" evidence="1">
    <location>
        <begin position="17"/>
        <end position="38"/>
    </location>
</feature>
<protein>
    <submittedName>
        <fullName evidence="2">Uncharacterized protein</fullName>
    </submittedName>
</protein>
<keyword evidence="1" id="KW-0472">Membrane</keyword>
<sequence>MQTYEGIWRKRQFVPSWVIQCLVSAFFVVAACLVLWAASLQPGKYGLVGDDYEIWDDDSTRNWLIGEGVFILLLGLFTIAANFVEAALFHRRRLSPATVLGLAVVRVAGWLVYLVVSAVATARVAAAALDVILGLLMVLTALVQLFYGAKFTHRQRKGLLYHQGGGATHKAGDAEYGMNNYQHNTTTTNTTGY</sequence>
<evidence type="ECO:0000313" key="3">
    <source>
        <dbReference type="Proteomes" id="UP001396898"/>
    </source>
</evidence>
<gene>
    <name evidence="2" type="ORF">PG991_015521</name>
</gene>
<keyword evidence="3" id="KW-1185">Reference proteome</keyword>
<evidence type="ECO:0000313" key="2">
    <source>
        <dbReference type="EMBL" id="KAK7996054.1"/>
    </source>
</evidence>
<accession>A0ABR1R1V5</accession>
<reference evidence="2 3" key="1">
    <citation type="submission" date="2023-01" db="EMBL/GenBank/DDBJ databases">
        <title>Analysis of 21 Apiospora genomes using comparative genomics revels a genus with tremendous synthesis potential of carbohydrate active enzymes and secondary metabolites.</title>
        <authorList>
            <person name="Sorensen T."/>
        </authorList>
    </citation>
    <scope>NUCLEOTIDE SEQUENCE [LARGE SCALE GENOMIC DNA]</scope>
    <source>
        <strain evidence="2 3">CBS 20057</strain>
    </source>
</reference>
<feature type="transmembrane region" description="Helical" evidence="1">
    <location>
        <begin position="126"/>
        <end position="147"/>
    </location>
</feature>